<name>L8HDH8_ACACF</name>
<dbReference type="PRINTS" id="PR01607">
    <property type="entry name" value="APYRASEFAMLY"/>
</dbReference>
<evidence type="ECO:0000259" key="3">
    <source>
        <dbReference type="Pfam" id="PF02872"/>
    </source>
</evidence>
<dbReference type="GO" id="GO:0000166">
    <property type="term" value="F:nucleotide binding"/>
    <property type="evidence" value="ECO:0007669"/>
    <property type="project" value="UniProtKB-KW"/>
</dbReference>
<feature type="domain" description="5'-Nucleotidase C-terminal" evidence="3">
    <location>
        <begin position="234"/>
        <end position="382"/>
    </location>
</feature>
<dbReference type="InterPro" id="IPR008334">
    <property type="entry name" value="5'-Nucleotdase_C"/>
</dbReference>
<dbReference type="Proteomes" id="UP000011083">
    <property type="component" value="Unassembled WGS sequence"/>
</dbReference>
<dbReference type="AlphaFoldDB" id="L8HDH8"/>
<dbReference type="InterPro" id="IPR036907">
    <property type="entry name" value="5'-Nucleotdase_C_sf"/>
</dbReference>
<dbReference type="InterPro" id="IPR006179">
    <property type="entry name" value="5_nucleotidase/apyrase"/>
</dbReference>
<dbReference type="PANTHER" id="PTHR11575">
    <property type="entry name" value="5'-NUCLEOTIDASE-RELATED"/>
    <property type="match status" value="1"/>
</dbReference>
<evidence type="ECO:0000313" key="5">
    <source>
        <dbReference type="Proteomes" id="UP000011083"/>
    </source>
</evidence>
<dbReference type="GeneID" id="14924260"/>
<dbReference type="GO" id="GO:0016787">
    <property type="term" value="F:hydrolase activity"/>
    <property type="evidence" value="ECO:0007669"/>
    <property type="project" value="UniProtKB-KW"/>
</dbReference>
<dbReference type="EMBL" id="KB007857">
    <property type="protein sequence ID" value="ELR23287.1"/>
    <property type="molecule type" value="Genomic_DNA"/>
</dbReference>
<accession>L8HDH8</accession>
<dbReference type="GO" id="GO:0009166">
    <property type="term" value="P:nucleotide catabolic process"/>
    <property type="evidence" value="ECO:0007669"/>
    <property type="project" value="InterPro"/>
</dbReference>
<protein>
    <submittedName>
        <fullName evidence="4">5'nucleotidase, C-terminal domain containing protein</fullName>
    </submittedName>
</protein>
<evidence type="ECO:0000313" key="4">
    <source>
        <dbReference type="EMBL" id="ELR23287.1"/>
    </source>
</evidence>
<dbReference type="Gene3D" id="3.60.21.10">
    <property type="match status" value="1"/>
</dbReference>
<evidence type="ECO:0000256" key="2">
    <source>
        <dbReference type="RuleBase" id="RU362119"/>
    </source>
</evidence>
<organism evidence="4 5">
    <name type="scientific">Acanthamoeba castellanii (strain ATCC 30010 / Neff)</name>
    <dbReference type="NCBI Taxonomy" id="1257118"/>
    <lineage>
        <taxon>Eukaryota</taxon>
        <taxon>Amoebozoa</taxon>
        <taxon>Discosea</taxon>
        <taxon>Longamoebia</taxon>
        <taxon>Centramoebida</taxon>
        <taxon>Acanthamoebidae</taxon>
        <taxon>Acanthamoeba</taxon>
    </lineage>
</organism>
<dbReference type="PANTHER" id="PTHR11575:SF48">
    <property type="entry name" value="5'-NUCLEOTIDASE"/>
    <property type="match status" value="1"/>
</dbReference>
<proteinExistence type="inferred from homology"/>
<keyword evidence="2" id="KW-0547">Nucleotide-binding</keyword>
<keyword evidence="2" id="KW-0378">Hydrolase</keyword>
<dbReference type="KEGG" id="acan:ACA1_068710"/>
<dbReference type="STRING" id="1257118.L8HDH8"/>
<dbReference type="SUPFAM" id="SSF55816">
    <property type="entry name" value="5'-nucleotidase (syn. UDP-sugar hydrolase), C-terminal domain"/>
    <property type="match status" value="1"/>
</dbReference>
<dbReference type="RefSeq" id="XP_004352815.1">
    <property type="nucleotide sequence ID" value="XM_004352763.1"/>
</dbReference>
<dbReference type="InterPro" id="IPR029052">
    <property type="entry name" value="Metallo-depent_PP-like"/>
</dbReference>
<dbReference type="Pfam" id="PF02872">
    <property type="entry name" value="5_nucleotid_C"/>
    <property type="match status" value="1"/>
</dbReference>
<comment type="similarity">
    <text evidence="1 2">Belongs to the 5'-nucleotidase family.</text>
</comment>
<dbReference type="SUPFAM" id="SSF56300">
    <property type="entry name" value="Metallo-dependent phosphatases"/>
    <property type="match status" value="1"/>
</dbReference>
<sequence length="420" mass="47117">MSASRLGNVHKGAHMVHLFNEMGVDYESKFKWLGTNVLTPEGKPFGGSSWIDVREYPLRGNNGDDVLRVGLFGVCTLATPNLSFPDADVTFAPIIASAKDAVKALLEEHKVDVIIAVTHISLPQDKELATKVPEIDIIIGGHDHVPYCLFEHKVFIMKVGQNAEYLGRIDINYTRNDLAKPNAQGREKGFISLDWKVKANRRIPSDERIDAVIRSYTETHDEALRQPIATVVTALDSTQTRSKESTMANFLTDALCETFNADLAIINGGFIRGNRVYEQGYSFTLGDVEREFPFPKKPFFIETLGKEIWEALETGVRAVEERAGFFLHLSKGWTYSFDPRKPPGQRIISVQHNGEDLALDRSYRVVITEYMRGGGDGFESLKRGTVLKTSDLKISEILTRYIIDKKEIAPVLEGRVVYIH</sequence>
<dbReference type="VEuPathDB" id="AmoebaDB:ACA1_068710"/>
<gene>
    <name evidence="4" type="ORF">ACA1_068710</name>
</gene>
<reference evidence="4 5" key="1">
    <citation type="journal article" date="2013" name="Genome Biol.">
        <title>Genome of Acanthamoeba castellanii highlights extensive lateral gene transfer and early evolution of tyrosine kinase signaling.</title>
        <authorList>
            <person name="Clarke M."/>
            <person name="Lohan A.J."/>
            <person name="Liu B."/>
            <person name="Lagkouvardos I."/>
            <person name="Roy S."/>
            <person name="Zafar N."/>
            <person name="Bertelli C."/>
            <person name="Schilde C."/>
            <person name="Kianianmomeni A."/>
            <person name="Burglin T.R."/>
            <person name="Frech C."/>
            <person name="Turcotte B."/>
            <person name="Kopec K.O."/>
            <person name="Synnott J.M."/>
            <person name="Choo C."/>
            <person name="Paponov I."/>
            <person name="Finkler A."/>
            <person name="Soon Heng Tan C."/>
            <person name="Hutchins A.P."/>
            <person name="Weinmeier T."/>
            <person name="Rattei T."/>
            <person name="Chu J.S."/>
            <person name="Gimenez G."/>
            <person name="Irimia M."/>
            <person name="Rigden D.J."/>
            <person name="Fitzpatrick D.A."/>
            <person name="Lorenzo-Morales J."/>
            <person name="Bateman A."/>
            <person name="Chiu C.H."/>
            <person name="Tang P."/>
            <person name="Hegemann P."/>
            <person name="Fromm H."/>
            <person name="Raoult D."/>
            <person name="Greub G."/>
            <person name="Miranda-Saavedra D."/>
            <person name="Chen N."/>
            <person name="Nash P."/>
            <person name="Ginger M.L."/>
            <person name="Horn M."/>
            <person name="Schaap P."/>
            <person name="Caler L."/>
            <person name="Loftus B."/>
        </authorList>
    </citation>
    <scope>NUCLEOTIDE SEQUENCE [LARGE SCALE GENOMIC DNA]</scope>
    <source>
        <strain evidence="4 5">Neff</strain>
    </source>
</reference>
<dbReference type="OrthoDB" id="10252235at2759"/>
<keyword evidence="5" id="KW-1185">Reference proteome</keyword>
<dbReference type="Gene3D" id="3.90.780.10">
    <property type="entry name" value="5'-Nucleotidase, C-terminal domain"/>
    <property type="match status" value="1"/>
</dbReference>
<dbReference type="OMA" id="QINFPII"/>
<evidence type="ECO:0000256" key="1">
    <source>
        <dbReference type="ARBA" id="ARBA00006654"/>
    </source>
</evidence>